<dbReference type="EMBL" id="OR083247">
    <property type="protein sequence ID" value="WLW40681.1"/>
    <property type="molecule type" value="Genomic_DNA"/>
</dbReference>
<dbReference type="Proteomes" id="UP001224329">
    <property type="component" value="Segment"/>
</dbReference>
<accession>A0AAF0ST43</accession>
<sequence length="97" mass="11581">MHPENFFIYCADKSLKRRINKVYHYRASQQPYVYAFDGDHIPLKQLSCDYMILKNFDETKISSVHNRQNPLTWKYKKKKKGIKFLKKCSCLVSKSSI</sequence>
<evidence type="ECO:0000313" key="2">
    <source>
        <dbReference type="Proteomes" id="UP001224329"/>
    </source>
</evidence>
<protein>
    <submittedName>
        <fullName evidence="1">Uncharacterized protein</fullName>
    </submittedName>
</protein>
<reference evidence="1" key="1">
    <citation type="submission" date="2023-05" db="EMBL/GenBank/DDBJ databases">
        <title>Complete genome sequence of a T5-like phage BF23.</title>
        <authorList>
            <person name="Skutel M."/>
            <person name="Andriianov A."/>
            <person name="Zavialova M."/>
            <person name="Kirsanova M."/>
            <person name="Golovshchinskii A."/>
            <person name="Severinov K."/>
            <person name="Isaev A."/>
        </authorList>
    </citation>
    <scope>NUCLEOTIDE SEQUENCE</scope>
</reference>
<evidence type="ECO:0000313" key="1">
    <source>
        <dbReference type="EMBL" id="WLW40681.1"/>
    </source>
</evidence>
<organism evidence="1 2">
    <name type="scientific">Escherichia phage Bf23</name>
    <dbReference type="NCBI Taxonomy" id="2932881"/>
    <lineage>
        <taxon>Viruses</taxon>
        <taxon>Duplodnaviria</taxon>
        <taxon>Heunggongvirae</taxon>
        <taxon>Uroviricota</taxon>
        <taxon>Caudoviricetes</taxon>
        <taxon>Demerecviridae</taxon>
        <taxon>Markadamsvirinae</taxon>
        <taxon>Tequintavirus</taxon>
        <taxon>Escherichia phage Bf23</taxon>
    </lineage>
</organism>
<name>A0AAF0ST43_BPBF2</name>
<proteinExistence type="predicted"/>
<gene>
    <name evidence="1" type="ORF">BF23_00089</name>
</gene>